<feature type="region of interest" description="Disordered" evidence="1">
    <location>
        <begin position="49"/>
        <end position="184"/>
    </location>
</feature>
<dbReference type="EMBL" id="BNCP01000002">
    <property type="protein sequence ID" value="GIL70219.1"/>
    <property type="molecule type" value="Genomic_DNA"/>
</dbReference>
<dbReference type="InterPro" id="IPR032710">
    <property type="entry name" value="NTF2-like_dom_sf"/>
</dbReference>
<evidence type="ECO:0000256" key="1">
    <source>
        <dbReference type="SAM" id="MobiDB-lite"/>
    </source>
</evidence>
<protein>
    <submittedName>
        <fullName evidence="3">Uncharacterized protein</fullName>
    </submittedName>
</protein>
<organism evidence="3 4">
    <name type="scientific">Volvox reticuliferus</name>
    <dbReference type="NCBI Taxonomy" id="1737510"/>
    <lineage>
        <taxon>Eukaryota</taxon>
        <taxon>Viridiplantae</taxon>
        <taxon>Chlorophyta</taxon>
        <taxon>core chlorophytes</taxon>
        <taxon>Chlorophyceae</taxon>
        <taxon>CS clade</taxon>
        <taxon>Chlamydomonadales</taxon>
        <taxon>Volvocaceae</taxon>
        <taxon>Volvox</taxon>
    </lineage>
</organism>
<dbReference type="OrthoDB" id="535021at2759"/>
<gene>
    <name evidence="2" type="ORF">Vretifemale_1064</name>
    <name evidence="3" type="ORF">Vretimale_3508</name>
</gene>
<evidence type="ECO:0000313" key="4">
    <source>
        <dbReference type="Proteomes" id="UP000722791"/>
    </source>
</evidence>
<dbReference type="AlphaFoldDB" id="A0A8J4D8Y4"/>
<feature type="compositionally biased region" description="Low complexity" evidence="1">
    <location>
        <begin position="77"/>
        <end position="98"/>
    </location>
</feature>
<proteinExistence type="predicted"/>
<dbReference type="SUPFAM" id="SSF54427">
    <property type="entry name" value="NTF2-like"/>
    <property type="match status" value="1"/>
</dbReference>
<evidence type="ECO:0000313" key="5">
    <source>
        <dbReference type="Proteomes" id="UP000747110"/>
    </source>
</evidence>
<name>A0A8J4D8Y4_9CHLO</name>
<dbReference type="Gene3D" id="3.10.450.240">
    <property type="match status" value="1"/>
</dbReference>
<keyword evidence="5" id="KW-1185">Reference proteome</keyword>
<dbReference type="Proteomes" id="UP000747110">
    <property type="component" value="Unassembled WGS sequence"/>
</dbReference>
<accession>A0A8J4D8Y4</accession>
<feature type="compositionally biased region" description="Low complexity" evidence="1">
    <location>
        <begin position="106"/>
        <end position="129"/>
    </location>
</feature>
<reference evidence="3" key="1">
    <citation type="journal article" date="2021" name="Proc. Natl. Acad. Sci. U.S.A.">
        <title>Three genomes in the algal genus Volvox reveal the fate of a haploid sex-determining region after a transition to homothallism.</title>
        <authorList>
            <person name="Yamamoto K."/>
            <person name="Hamaji T."/>
            <person name="Kawai-Toyooka H."/>
            <person name="Matsuzaki R."/>
            <person name="Takahashi F."/>
            <person name="Nishimura Y."/>
            <person name="Kawachi M."/>
            <person name="Noguchi H."/>
            <person name="Minakuchi Y."/>
            <person name="Umen J.G."/>
            <person name="Toyoda A."/>
            <person name="Nozaki H."/>
        </authorList>
    </citation>
    <scope>NUCLEOTIDE SEQUENCE</scope>
    <source>
        <strain evidence="3">NIES-3785</strain>
        <strain evidence="2">NIES-3786</strain>
    </source>
</reference>
<evidence type="ECO:0000313" key="2">
    <source>
        <dbReference type="EMBL" id="GIL70219.1"/>
    </source>
</evidence>
<dbReference type="Proteomes" id="UP000722791">
    <property type="component" value="Unassembled WGS sequence"/>
</dbReference>
<dbReference type="EMBL" id="BNCQ01000005">
    <property type="protein sequence ID" value="GIL97950.1"/>
    <property type="molecule type" value="Genomic_DNA"/>
</dbReference>
<comment type="caution">
    <text evidence="3">The sequence shown here is derived from an EMBL/GenBank/DDBJ whole genome shotgun (WGS) entry which is preliminary data.</text>
</comment>
<sequence length="450" mass="48398">MEFVKRGGGRLLTRLARCVPAESAACSTSLPVQPQFMASSSLWSFTGVRRMAGGEEPSSRPAASVSSGPQPPPPGSAPSRNPNPQHEALSSSSNAPAEPTSPAPSSPSAAAASVRSPSPESSRSGSGAADGESPSAAAGKPRSDGSRMPTSKPTSKLKPTPNPVQDDGSNRDKSKEGDEEENVHKYHAFWRNERVRRMQPQIEEGMRINAYEGLQGFGGFMRGPDQAWSFLYDNPSARLAAAALVPLWSTGVALVRPLVLGPTGSMIRDEVDRSFDAQEFVESVSQAVPVFFDAVAAGDAEALSRMCTPRAVEALDRDRRRLREELGLEITRIDTTVRQATLAGGNLWGPDSIRAFDPAWAGNLLPDMSRSWLVVGVYLDVSLMVSYRRVRNTGDGGGGAGDSWGGRQTQELDEIQLPVRRWGTWFMARGPLPKGPAEILDCPWKLLAWY</sequence>
<evidence type="ECO:0000313" key="3">
    <source>
        <dbReference type="EMBL" id="GIL97950.1"/>
    </source>
</evidence>